<sequence length="386" mass="43097">MASSEAGVPLSRVPSIQDFEIIKPISRGAFGKVYLARKKTTKDLYAIKILKKADMVRKNMVNHVLAERRVLALTRTPFVVQLFYAFASKDYLYLVMEYVIGGDLSSLLAVFGSFDEDMAKMYIAECILALEYLHSNGITHRDLKPDNMLVNAEGHIKLTDFGLSRITVPDQNDMFNWHDHKAPSLNRRHIARHPSHPPKTSTIKKSATIGSLEGKDDPAVTSARLAAAQASPPGTSQQHSTLSGRATRRHRGSSKALLGTPDYLAPELLLGIGHGEAVDWWSLGVCLFEFLTGYPPFMDEAPEAIFKNILNHDIQWPEYGLSREAHDLINKLLSREPTHRPSPTALKAHPFFQGVDWENIRNQEAPFIPSPNDNTDTSYFDGSHTI</sequence>
<dbReference type="STRING" id="1314771.A0A197JW28"/>
<dbReference type="InterPro" id="IPR000719">
    <property type="entry name" value="Prot_kinase_dom"/>
</dbReference>
<dbReference type="PROSITE" id="PS51285">
    <property type="entry name" value="AGC_KINASE_CTER"/>
    <property type="match status" value="1"/>
</dbReference>
<keyword evidence="6" id="KW-0479">Metal-binding</keyword>
<evidence type="ECO:0000256" key="13">
    <source>
        <dbReference type="ARBA" id="ARBA00048679"/>
    </source>
</evidence>
<dbReference type="GO" id="GO:0008270">
    <property type="term" value="F:zinc ion binding"/>
    <property type="evidence" value="ECO:0007669"/>
    <property type="project" value="UniProtKB-KW"/>
</dbReference>
<dbReference type="Gene3D" id="3.30.200.20">
    <property type="entry name" value="Phosphorylase Kinase, domain 1"/>
    <property type="match status" value="2"/>
</dbReference>
<dbReference type="SMART" id="SM00220">
    <property type="entry name" value="S_TKc"/>
    <property type="match status" value="1"/>
</dbReference>
<dbReference type="GO" id="GO:0035556">
    <property type="term" value="P:intracellular signal transduction"/>
    <property type="evidence" value="ECO:0007669"/>
    <property type="project" value="TreeGrafter"/>
</dbReference>
<evidence type="ECO:0000256" key="10">
    <source>
        <dbReference type="ARBA" id="ARBA00022833"/>
    </source>
</evidence>
<evidence type="ECO:0000256" key="14">
    <source>
        <dbReference type="SAM" id="MobiDB-lite"/>
    </source>
</evidence>
<dbReference type="EC" id="2.7.11.1" evidence="2"/>
<reference evidence="17 18" key="1">
    <citation type="submission" date="2016-05" db="EMBL/GenBank/DDBJ databases">
        <title>Genome sequencing reveals origins of a unique bacterial endosymbiosis in the earliest lineages of terrestrial Fungi.</title>
        <authorList>
            <consortium name="DOE Joint Genome Institute"/>
            <person name="Uehling J."/>
            <person name="Gryganskyi A."/>
            <person name="Hameed K."/>
            <person name="Tschaplinski T."/>
            <person name="Misztal P."/>
            <person name="Wu S."/>
            <person name="Desiro A."/>
            <person name="Vande Pol N."/>
            <person name="Du Z.-Y."/>
            <person name="Zienkiewicz A."/>
            <person name="Zienkiewicz K."/>
            <person name="Morin E."/>
            <person name="Tisserant E."/>
            <person name="Splivallo R."/>
            <person name="Hainaut M."/>
            <person name="Henrissat B."/>
            <person name="Ohm R."/>
            <person name="Kuo A."/>
            <person name="Yan J."/>
            <person name="Lipzen A."/>
            <person name="Nolan M."/>
            <person name="Labutti K."/>
            <person name="Barry K."/>
            <person name="Goldstein A."/>
            <person name="Labbe J."/>
            <person name="Schadt C."/>
            <person name="Tuskan G."/>
            <person name="Grigoriev I."/>
            <person name="Martin F."/>
            <person name="Vilgalys R."/>
            <person name="Bonito G."/>
        </authorList>
    </citation>
    <scope>NUCLEOTIDE SEQUENCE [LARGE SCALE GENOMIC DNA]</scope>
    <source>
        <strain evidence="17 18">AG-77</strain>
    </source>
</reference>
<evidence type="ECO:0000256" key="2">
    <source>
        <dbReference type="ARBA" id="ARBA00012513"/>
    </source>
</evidence>
<dbReference type="Proteomes" id="UP000078512">
    <property type="component" value="Unassembled WGS sequence"/>
</dbReference>
<dbReference type="AlphaFoldDB" id="A0A197JW28"/>
<dbReference type="CDD" id="cd05610">
    <property type="entry name" value="STKc_MASTL"/>
    <property type="match status" value="1"/>
</dbReference>
<evidence type="ECO:0000259" key="15">
    <source>
        <dbReference type="PROSITE" id="PS50011"/>
    </source>
</evidence>
<feature type="region of interest" description="Disordered" evidence="14">
    <location>
        <begin position="364"/>
        <end position="386"/>
    </location>
</feature>
<dbReference type="PROSITE" id="PS00108">
    <property type="entry name" value="PROTEIN_KINASE_ST"/>
    <property type="match status" value="1"/>
</dbReference>
<keyword evidence="9 17" id="KW-0418">Kinase</keyword>
<evidence type="ECO:0000256" key="1">
    <source>
        <dbReference type="ARBA" id="ARBA00009903"/>
    </source>
</evidence>
<proteinExistence type="inferred from homology"/>
<evidence type="ECO:0000256" key="8">
    <source>
        <dbReference type="ARBA" id="ARBA00022771"/>
    </source>
</evidence>
<dbReference type="PANTHER" id="PTHR24356:SF1">
    <property type="entry name" value="SERINE_THREONINE-PROTEIN KINASE GREATWALL"/>
    <property type="match status" value="1"/>
</dbReference>
<dbReference type="PIRSF" id="PIRSF000654">
    <property type="entry name" value="Integrin-linked_kinase"/>
    <property type="match status" value="1"/>
</dbReference>
<keyword evidence="7" id="KW-0547">Nucleotide-binding</keyword>
<dbReference type="FunFam" id="1.10.510.10:FF:000604">
    <property type="entry name" value="AGC protein kinase"/>
    <property type="match status" value="1"/>
</dbReference>
<evidence type="ECO:0000256" key="6">
    <source>
        <dbReference type="ARBA" id="ARBA00022723"/>
    </source>
</evidence>
<dbReference type="Pfam" id="PF00069">
    <property type="entry name" value="Pkinase"/>
    <property type="match status" value="2"/>
</dbReference>
<evidence type="ECO:0000259" key="16">
    <source>
        <dbReference type="PROSITE" id="PS51285"/>
    </source>
</evidence>
<evidence type="ECO:0000256" key="4">
    <source>
        <dbReference type="ARBA" id="ARBA00022553"/>
    </source>
</evidence>
<dbReference type="InterPro" id="IPR037638">
    <property type="entry name" value="MASTL_STKc"/>
</dbReference>
<dbReference type="Gene3D" id="1.10.510.10">
    <property type="entry name" value="Transferase(Phosphotransferase) domain 1"/>
    <property type="match status" value="2"/>
</dbReference>
<keyword evidence="8" id="KW-0863">Zinc-finger</keyword>
<comment type="similarity">
    <text evidence="1">Belongs to the protein kinase superfamily. AGC Ser/Thr protein kinase family.</text>
</comment>
<keyword evidence="11" id="KW-0067">ATP-binding</keyword>
<evidence type="ECO:0000313" key="18">
    <source>
        <dbReference type="Proteomes" id="UP000078512"/>
    </source>
</evidence>
<gene>
    <name evidence="17" type="ORF">K457DRAFT_145714</name>
</gene>
<evidence type="ECO:0000256" key="9">
    <source>
        <dbReference type="ARBA" id="ARBA00022777"/>
    </source>
</evidence>
<dbReference type="SUPFAM" id="SSF56112">
    <property type="entry name" value="Protein kinase-like (PK-like)"/>
    <property type="match status" value="1"/>
</dbReference>
<keyword evidence="4" id="KW-0597">Phosphoprotein</keyword>
<evidence type="ECO:0000313" key="17">
    <source>
        <dbReference type="EMBL" id="OAQ29512.1"/>
    </source>
</evidence>
<accession>A0A197JW28</accession>
<organism evidence="17 18">
    <name type="scientific">Linnemannia elongata AG-77</name>
    <dbReference type="NCBI Taxonomy" id="1314771"/>
    <lineage>
        <taxon>Eukaryota</taxon>
        <taxon>Fungi</taxon>
        <taxon>Fungi incertae sedis</taxon>
        <taxon>Mucoromycota</taxon>
        <taxon>Mortierellomycotina</taxon>
        <taxon>Mortierellomycetes</taxon>
        <taxon>Mortierellales</taxon>
        <taxon>Mortierellaceae</taxon>
        <taxon>Linnemannia</taxon>
    </lineage>
</organism>
<name>A0A197JW28_9FUNG</name>
<evidence type="ECO:0000256" key="5">
    <source>
        <dbReference type="ARBA" id="ARBA00022679"/>
    </source>
</evidence>
<dbReference type="FunFam" id="3.30.200.20:FF:000147">
    <property type="entry name" value="probable serine/threonine protein kinase IREH1"/>
    <property type="match status" value="1"/>
</dbReference>
<comment type="catalytic activity">
    <reaction evidence="13">
        <text>L-seryl-[protein] + ATP = O-phospho-L-seryl-[protein] + ADP + H(+)</text>
        <dbReference type="Rhea" id="RHEA:17989"/>
        <dbReference type="Rhea" id="RHEA-COMP:9863"/>
        <dbReference type="Rhea" id="RHEA-COMP:11604"/>
        <dbReference type="ChEBI" id="CHEBI:15378"/>
        <dbReference type="ChEBI" id="CHEBI:29999"/>
        <dbReference type="ChEBI" id="CHEBI:30616"/>
        <dbReference type="ChEBI" id="CHEBI:83421"/>
        <dbReference type="ChEBI" id="CHEBI:456216"/>
        <dbReference type="EC" id="2.7.11.1"/>
    </reaction>
</comment>
<dbReference type="PROSITE" id="PS50011">
    <property type="entry name" value="PROTEIN_KINASE_DOM"/>
    <property type="match status" value="1"/>
</dbReference>
<dbReference type="GO" id="GO:0004674">
    <property type="term" value="F:protein serine/threonine kinase activity"/>
    <property type="evidence" value="ECO:0007669"/>
    <property type="project" value="UniProtKB-KW"/>
</dbReference>
<keyword evidence="10" id="KW-0862">Zinc</keyword>
<evidence type="ECO:0000256" key="11">
    <source>
        <dbReference type="ARBA" id="ARBA00022840"/>
    </source>
</evidence>
<feature type="region of interest" description="Disordered" evidence="14">
    <location>
        <begin position="189"/>
        <end position="258"/>
    </location>
</feature>
<feature type="compositionally biased region" description="Polar residues" evidence="14">
    <location>
        <begin position="198"/>
        <end position="209"/>
    </location>
</feature>
<keyword evidence="3" id="KW-0723">Serine/threonine-protein kinase</keyword>
<dbReference type="OrthoDB" id="162894at2759"/>
<keyword evidence="5" id="KW-0808">Transferase</keyword>
<dbReference type="GO" id="GO:0005524">
    <property type="term" value="F:ATP binding"/>
    <property type="evidence" value="ECO:0007669"/>
    <property type="project" value="UniProtKB-KW"/>
</dbReference>
<dbReference type="InterPro" id="IPR008271">
    <property type="entry name" value="Ser/Thr_kinase_AS"/>
</dbReference>
<dbReference type="GO" id="GO:0005634">
    <property type="term" value="C:nucleus"/>
    <property type="evidence" value="ECO:0007669"/>
    <property type="project" value="TreeGrafter"/>
</dbReference>
<evidence type="ECO:0000256" key="3">
    <source>
        <dbReference type="ARBA" id="ARBA00022527"/>
    </source>
</evidence>
<keyword evidence="18" id="KW-1185">Reference proteome</keyword>
<dbReference type="InterPro" id="IPR000961">
    <property type="entry name" value="AGC-kinase_C"/>
</dbReference>
<dbReference type="PANTHER" id="PTHR24356">
    <property type="entry name" value="SERINE/THREONINE-PROTEIN KINASE"/>
    <property type="match status" value="1"/>
</dbReference>
<comment type="catalytic activity">
    <reaction evidence="12">
        <text>L-threonyl-[protein] + ATP = O-phospho-L-threonyl-[protein] + ADP + H(+)</text>
        <dbReference type="Rhea" id="RHEA:46608"/>
        <dbReference type="Rhea" id="RHEA-COMP:11060"/>
        <dbReference type="Rhea" id="RHEA-COMP:11605"/>
        <dbReference type="ChEBI" id="CHEBI:15378"/>
        <dbReference type="ChEBI" id="CHEBI:30013"/>
        <dbReference type="ChEBI" id="CHEBI:30616"/>
        <dbReference type="ChEBI" id="CHEBI:61977"/>
        <dbReference type="ChEBI" id="CHEBI:456216"/>
        <dbReference type="EC" id="2.7.11.1"/>
    </reaction>
</comment>
<feature type="domain" description="Protein kinase" evidence="15">
    <location>
        <begin position="19"/>
        <end position="352"/>
    </location>
</feature>
<feature type="domain" description="AGC-kinase C-terminal" evidence="16">
    <location>
        <begin position="353"/>
        <end position="386"/>
    </location>
</feature>
<feature type="compositionally biased region" description="Polar residues" evidence="14">
    <location>
        <begin position="371"/>
        <end position="386"/>
    </location>
</feature>
<dbReference type="EMBL" id="KV442041">
    <property type="protein sequence ID" value="OAQ29512.1"/>
    <property type="molecule type" value="Genomic_DNA"/>
</dbReference>
<dbReference type="InterPro" id="IPR050236">
    <property type="entry name" value="Ser_Thr_kinase_AGC"/>
</dbReference>
<dbReference type="InterPro" id="IPR011009">
    <property type="entry name" value="Kinase-like_dom_sf"/>
</dbReference>
<evidence type="ECO:0000256" key="12">
    <source>
        <dbReference type="ARBA" id="ARBA00047899"/>
    </source>
</evidence>
<protein>
    <recommendedName>
        <fullName evidence="2">non-specific serine/threonine protein kinase</fullName>
        <ecNumber evidence="2">2.7.11.1</ecNumber>
    </recommendedName>
</protein>
<feature type="compositionally biased region" description="Polar residues" evidence="14">
    <location>
        <begin position="232"/>
        <end position="244"/>
    </location>
</feature>
<evidence type="ECO:0000256" key="7">
    <source>
        <dbReference type="ARBA" id="ARBA00022741"/>
    </source>
</evidence>